<keyword evidence="2" id="KW-0547">Nucleotide-binding</keyword>
<feature type="domain" description="tRNA synthetases class I catalytic" evidence="4">
    <location>
        <begin position="173"/>
        <end position="562"/>
    </location>
</feature>
<dbReference type="Proteomes" id="UP000663889">
    <property type="component" value="Unassembled WGS sequence"/>
</dbReference>
<dbReference type="InterPro" id="IPR032678">
    <property type="entry name" value="tRNA-synt_1_cat_dom"/>
</dbReference>
<dbReference type="InterPro" id="IPR016024">
    <property type="entry name" value="ARM-type_fold"/>
</dbReference>
<dbReference type="SUPFAM" id="SSF48371">
    <property type="entry name" value="ARM repeat"/>
    <property type="match status" value="1"/>
</dbReference>
<evidence type="ECO:0000313" key="8">
    <source>
        <dbReference type="EMBL" id="CAF0931773.1"/>
    </source>
</evidence>
<evidence type="ECO:0000256" key="3">
    <source>
        <dbReference type="ARBA" id="ARBA00022840"/>
    </source>
</evidence>
<dbReference type="InterPro" id="IPR013713">
    <property type="entry name" value="XPO2_central"/>
</dbReference>
<evidence type="ECO:0000313" key="10">
    <source>
        <dbReference type="EMBL" id="CAF1120461.1"/>
    </source>
</evidence>
<dbReference type="AlphaFoldDB" id="A0A813U382"/>
<dbReference type="GO" id="GO:0005737">
    <property type="term" value="C:cytoplasm"/>
    <property type="evidence" value="ECO:0007669"/>
    <property type="project" value="TreeGrafter"/>
</dbReference>
<evidence type="ECO:0000256" key="1">
    <source>
        <dbReference type="ARBA" id="ARBA00022598"/>
    </source>
</evidence>
<evidence type="ECO:0000313" key="9">
    <source>
        <dbReference type="EMBL" id="CAF0951878.1"/>
    </source>
</evidence>
<dbReference type="GO" id="GO:0005524">
    <property type="term" value="F:ATP binding"/>
    <property type="evidence" value="ECO:0007669"/>
    <property type="project" value="UniProtKB-KW"/>
</dbReference>
<dbReference type="Pfam" id="PF01406">
    <property type="entry name" value="tRNA-synt_1e"/>
    <property type="match status" value="1"/>
</dbReference>
<dbReference type="Gene3D" id="3.40.50.620">
    <property type="entry name" value="HUPs"/>
    <property type="match status" value="1"/>
</dbReference>
<name>A0A813U382_9BILA</name>
<dbReference type="Gene3D" id="1.25.10.10">
    <property type="entry name" value="Leucine-rich Repeat Variant"/>
    <property type="match status" value="1"/>
</dbReference>
<dbReference type="EMBL" id="CAJNOH010000077">
    <property type="protein sequence ID" value="CAF0845880.1"/>
    <property type="molecule type" value="Genomic_DNA"/>
</dbReference>
<dbReference type="InterPro" id="IPR011989">
    <property type="entry name" value="ARM-like"/>
</dbReference>
<keyword evidence="1" id="KW-0436">Ligase</keyword>
<evidence type="ECO:0000259" key="4">
    <source>
        <dbReference type="Pfam" id="PF01406"/>
    </source>
</evidence>
<dbReference type="InterPro" id="IPR024909">
    <property type="entry name" value="Cys-tRNA/MSH_ligase"/>
</dbReference>
<evidence type="ECO:0000256" key="2">
    <source>
        <dbReference type="ARBA" id="ARBA00022741"/>
    </source>
</evidence>
<evidence type="ECO:0000313" key="11">
    <source>
        <dbReference type="EMBL" id="CAF3803336.1"/>
    </source>
</evidence>
<evidence type="ECO:0000313" key="6">
    <source>
        <dbReference type="EMBL" id="CAF0822675.1"/>
    </source>
</evidence>
<sequence>MTRSSEHIQQQLFDAITVIGKCDFPDQWPTFLDTMVRQFQQLSTQNSFQSINGVLKTVHLLFERYRYEQKLDELWLEIKLVLEKFAPAFTELFKVIEMKNIFDLLYVCIKIFYDLNAQELAEHFEDNLTLYMTLLSYANQKLHLILNMSGRAQLHLKNSSTNEEELFVSKICNEIRWFVTGPTLCETMNLGHARYYVSIDIIRRILMYYFAYEVVLCMNMVDMNDKIIEYVRNVSLVTCHGEIGSIETPQMITYCRNGIKQLEDVRSREPDPDKRSFYKKQIRAAKKLLKEADRYILSDNETEPNKSSINDSDRLSFFSKLIFICTSNLLDNTFFREQIRNFDEQFELYMKLLNVLPPNMATRTSDYISEMIKLIEKIIDNGCAYECNSTIYLDTSKFRIRRGFSNLESRQNDIIDELTKRANEYTSPTNTMINTKNSSDFILWNNSQFIEPAWKSSWGFGSPAWLVQSAAMAYSVLSCPFDIYTAPLIPKSSDDINEITLFQAVNNNDSCIGYYLYVANITLSEDKTSSSKNIMNLSEVLLEYNNDDIRFLFLLNNYDETIQGGAKVTLPKKKLNISITG</sequence>
<dbReference type="Proteomes" id="UP000663854">
    <property type="component" value="Unassembled WGS sequence"/>
</dbReference>
<dbReference type="EMBL" id="CAJNOL010000571">
    <property type="protein sequence ID" value="CAF1120461.1"/>
    <property type="molecule type" value="Genomic_DNA"/>
</dbReference>
<dbReference type="InterPro" id="IPR014729">
    <property type="entry name" value="Rossmann-like_a/b/a_fold"/>
</dbReference>
<evidence type="ECO:0000259" key="5">
    <source>
        <dbReference type="Pfam" id="PF08506"/>
    </source>
</evidence>
<dbReference type="GO" id="GO:0006423">
    <property type="term" value="P:cysteinyl-tRNA aminoacylation"/>
    <property type="evidence" value="ECO:0007669"/>
    <property type="project" value="TreeGrafter"/>
</dbReference>
<reference evidence="6" key="1">
    <citation type="submission" date="2021-02" db="EMBL/GenBank/DDBJ databases">
        <authorList>
            <person name="Nowell W R."/>
        </authorList>
    </citation>
    <scope>NUCLEOTIDE SEQUENCE</scope>
</reference>
<dbReference type="EMBL" id="CAJNOU010000303">
    <property type="protein sequence ID" value="CAF0951878.1"/>
    <property type="molecule type" value="Genomic_DNA"/>
</dbReference>
<evidence type="ECO:0000313" key="7">
    <source>
        <dbReference type="EMBL" id="CAF0845880.1"/>
    </source>
</evidence>
<dbReference type="GO" id="GO:0004817">
    <property type="term" value="F:cysteine-tRNA ligase activity"/>
    <property type="evidence" value="ECO:0007669"/>
    <property type="project" value="TreeGrafter"/>
</dbReference>
<dbReference type="Pfam" id="PF08506">
    <property type="entry name" value="Cse1"/>
    <property type="match status" value="1"/>
</dbReference>
<dbReference type="EMBL" id="CAJNOT010000299">
    <property type="protein sequence ID" value="CAF0931773.1"/>
    <property type="molecule type" value="Genomic_DNA"/>
</dbReference>
<evidence type="ECO:0000313" key="12">
    <source>
        <dbReference type="Proteomes" id="UP000663870"/>
    </source>
</evidence>
<gene>
    <name evidence="11" type="ORF">JBS370_LOCUS15431</name>
    <name evidence="10" type="ORF">JXQ802_LOCUS20174</name>
    <name evidence="7" type="ORF">PYM288_LOCUS6813</name>
    <name evidence="6" type="ORF">RFH988_LOCUS5019</name>
    <name evidence="9" type="ORF">SEV965_LOCUS8301</name>
    <name evidence="8" type="ORF">ZHD862_LOCUS8974</name>
</gene>
<dbReference type="Proteomes" id="UP000663836">
    <property type="component" value="Unassembled WGS sequence"/>
</dbReference>
<organism evidence="6 13">
    <name type="scientific">Rotaria sordida</name>
    <dbReference type="NCBI Taxonomy" id="392033"/>
    <lineage>
        <taxon>Eukaryota</taxon>
        <taxon>Metazoa</taxon>
        <taxon>Spiralia</taxon>
        <taxon>Gnathifera</taxon>
        <taxon>Rotifera</taxon>
        <taxon>Eurotatoria</taxon>
        <taxon>Bdelloidea</taxon>
        <taxon>Philodinida</taxon>
        <taxon>Philodinidae</taxon>
        <taxon>Rotaria</taxon>
    </lineage>
</organism>
<keyword evidence="12" id="KW-1185">Reference proteome</keyword>
<protein>
    <submittedName>
        <fullName evidence="6">Uncharacterized protein</fullName>
    </submittedName>
</protein>
<keyword evidence="3" id="KW-0067">ATP-binding</keyword>
<comment type="caution">
    <text evidence="6">The sequence shown here is derived from an EMBL/GenBank/DDBJ whole genome shotgun (WGS) entry which is preliminary data.</text>
</comment>
<feature type="domain" description="Exportin-2 central" evidence="5">
    <location>
        <begin position="61"/>
        <end position="143"/>
    </location>
</feature>
<proteinExistence type="predicted"/>
<dbReference type="EMBL" id="CAJOBD010001477">
    <property type="protein sequence ID" value="CAF3803336.1"/>
    <property type="molecule type" value="Genomic_DNA"/>
</dbReference>
<dbReference type="EMBL" id="CAJNOO010000138">
    <property type="protein sequence ID" value="CAF0822675.1"/>
    <property type="molecule type" value="Genomic_DNA"/>
</dbReference>
<dbReference type="GO" id="GO:0006886">
    <property type="term" value="P:intracellular protein transport"/>
    <property type="evidence" value="ECO:0007669"/>
    <property type="project" value="InterPro"/>
</dbReference>
<dbReference type="Proteomes" id="UP000663882">
    <property type="component" value="Unassembled WGS sequence"/>
</dbReference>
<dbReference type="PANTHER" id="PTHR10890">
    <property type="entry name" value="CYSTEINYL-TRNA SYNTHETASE"/>
    <property type="match status" value="1"/>
</dbReference>
<dbReference type="OrthoDB" id="10316293at2759"/>
<dbReference type="PANTHER" id="PTHR10890:SF3">
    <property type="entry name" value="CYSTEINE--TRNA LIGASE, CYTOPLASMIC"/>
    <property type="match status" value="1"/>
</dbReference>
<evidence type="ECO:0000313" key="13">
    <source>
        <dbReference type="Proteomes" id="UP000663882"/>
    </source>
</evidence>
<accession>A0A813U382</accession>
<dbReference type="Proteomes" id="UP000663864">
    <property type="component" value="Unassembled WGS sequence"/>
</dbReference>
<dbReference type="SUPFAM" id="SSF52374">
    <property type="entry name" value="Nucleotidylyl transferase"/>
    <property type="match status" value="1"/>
</dbReference>
<dbReference type="Proteomes" id="UP000663870">
    <property type="component" value="Unassembled WGS sequence"/>
</dbReference>